<dbReference type="AlphaFoldDB" id="A0A7C4MNA5"/>
<accession>A0A7C4MNA5</accession>
<dbReference type="SUPFAM" id="SSF52172">
    <property type="entry name" value="CheY-like"/>
    <property type="match status" value="1"/>
</dbReference>
<dbReference type="InterPro" id="IPR011006">
    <property type="entry name" value="CheY-like_superfamily"/>
</dbReference>
<dbReference type="PROSITE" id="PS50110">
    <property type="entry name" value="RESPONSE_REGULATORY"/>
    <property type="match status" value="1"/>
</dbReference>
<evidence type="ECO:0000256" key="2">
    <source>
        <dbReference type="PROSITE-ProRule" id="PRU00169"/>
    </source>
</evidence>
<feature type="modified residue" description="4-aspartylphosphate" evidence="2">
    <location>
        <position position="77"/>
    </location>
</feature>
<protein>
    <submittedName>
        <fullName evidence="5">Response regulator</fullName>
    </submittedName>
</protein>
<dbReference type="InterPro" id="IPR050595">
    <property type="entry name" value="Bact_response_regulator"/>
</dbReference>
<proteinExistence type="predicted"/>
<dbReference type="InterPro" id="IPR001789">
    <property type="entry name" value="Sig_transdc_resp-reg_receiver"/>
</dbReference>
<dbReference type="Pfam" id="PF00072">
    <property type="entry name" value="Response_reg"/>
    <property type="match status" value="1"/>
</dbReference>
<evidence type="ECO:0000256" key="1">
    <source>
        <dbReference type="ARBA" id="ARBA00022553"/>
    </source>
</evidence>
<dbReference type="GO" id="GO:0000160">
    <property type="term" value="P:phosphorelay signal transduction system"/>
    <property type="evidence" value="ECO:0007669"/>
    <property type="project" value="InterPro"/>
</dbReference>
<dbReference type="PANTHER" id="PTHR44591:SF3">
    <property type="entry name" value="RESPONSE REGULATORY DOMAIN-CONTAINING PROTEIN"/>
    <property type="match status" value="1"/>
</dbReference>
<keyword evidence="3" id="KW-0175">Coiled coil</keyword>
<evidence type="ECO:0000313" key="5">
    <source>
        <dbReference type="EMBL" id="HGU31847.1"/>
    </source>
</evidence>
<evidence type="ECO:0000259" key="4">
    <source>
        <dbReference type="PROSITE" id="PS50110"/>
    </source>
</evidence>
<name>A0A7C4MNA5_9BACT</name>
<dbReference type="Gene3D" id="3.40.50.2300">
    <property type="match status" value="1"/>
</dbReference>
<dbReference type="PANTHER" id="PTHR44591">
    <property type="entry name" value="STRESS RESPONSE REGULATOR PROTEIN 1"/>
    <property type="match status" value="1"/>
</dbReference>
<feature type="coiled-coil region" evidence="3">
    <location>
        <begin position="144"/>
        <end position="221"/>
    </location>
</feature>
<evidence type="ECO:0000256" key="3">
    <source>
        <dbReference type="SAM" id="Coils"/>
    </source>
</evidence>
<sequence>MHVTVTVDAHSGCCSRFFRKGLAFMARLMIVDDEAIIITQLEEILISMGYDVVGIATTGAEAVSKAIESKPDLILMDIKLPGGMDGIEAGTLIQKTYPVPVVFMTGYSSDELTERAKALNPYGYLPKPFHADYFKPIIEIALHKHRLEQELAHLNQHLEHLVEERTAELRRANAALRQEIEEKERLNQKLADKEIGLKKAAENLEESNRALRRLAEKRKQDLIDVETDVVANVREFILPYIEKLKASDLHPTQAVYVDIIETNLKEVTAPFISRRNPRFGGISQQDLQIYQLLRQGKSDQEVSEIVNCPLSRISRCREKIKPVFGN</sequence>
<dbReference type="EMBL" id="DSUH01000069">
    <property type="protein sequence ID" value="HGU31847.1"/>
    <property type="molecule type" value="Genomic_DNA"/>
</dbReference>
<dbReference type="SMART" id="SM00448">
    <property type="entry name" value="REC"/>
    <property type="match status" value="1"/>
</dbReference>
<organism evidence="5">
    <name type="scientific">Desulfatirhabdium butyrativorans</name>
    <dbReference type="NCBI Taxonomy" id="340467"/>
    <lineage>
        <taxon>Bacteria</taxon>
        <taxon>Pseudomonadati</taxon>
        <taxon>Thermodesulfobacteriota</taxon>
        <taxon>Desulfobacteria</taxon>
        <taxon>Desulfobacterales</taxon>
        <taxon>Desulfatirhabdiaceae</taxon>
        <taxon>Desulfatirhabdium</taxon>
    </lineage>
</organism>
<comment type="caution">
    <text evidence="5">The sequence shown here is derived from an EMBL/GenBank/DDBJ whole genome shotgun (WGS) entry which is preliminary data.</text>
</comment>
<reference evidence="5" key="1">
    <citation type="journal article" date="2020" name="mSystems">
        <title>Genome- and Community-Level Interaction Insights into Carbon Utilization and Element Cycling Functions of Hydrothermarchaeota in Hydrothermal Sediment.</title>
        <authorList>
            <person name="Zhou Z."/>
            <person name="Liu Y."/>
            <person name="Xu W."/>
            <person name="Pan J."/>
            <person name="Luo Z.H."/>
            <person name="Li M."/>
        </authorList>
    </citation>
    <scope>NUCLEOTIDE SEQUENCE [LARGE SCALE GENOMIC DNA]</scope>
    <source>
        <strain evidence="5">SpSt-477</strain>
    </source>
</reference>
<keyword evidence="1 2" id="KW-0597">Phosphoprotein</keyword>
<feature type="domain" description="Response regulatory" evidence="4">
    <location>
        <begin position="27"/>
        <end position="142"/>
    </location>
</feature>
<gene>
    <name evidence="5" type="ORF">ENS29_03205</name>
</gene>
<dbReference type="CDD" id="cd17534">
    <property type="entry name" value="REC_DC-like"/>
    <property type="match status" value="1"/>
</dbReference>